<gene>
    <name evidence="1" type="ORF">GMA8713_03967</name>
</gene>
<organism evidence="1 2">
    <name type="scientific">Grimontia marina</name>
    <dbReference type="NCBI Taxonomy" id="646534"/>
    <lineage>
        <taxon>Bacteria</taxon>
        <taxon>Pseudomonadati</taxon>
        <taxon>Pseudomonadota</taxon>
        <taxon>Gammaproteobacteria</taxon>
        <taxon>Vibrionales</taxon>
        <taxon>Vibrionaceae</taxon>
        <taxon>Grimontia</taxon>
    </lineage>
</organism>
<accession>A0A128FI02</accession>
<protein>
    <submittedName>
        <fullName evidence="1">Uncharacterized protein</fullName>
    </submittedName>
</protein>
<reference evidence="2" key="1">
    <citation type="submission" date="2016-02" db="EMBL/GenBank/DDBJ databases">
        <authorList>
            <person name="Rodrigo-Torres Lidia"/>
            <person name="Arahal R.David."/>
        </authorList>
    </citation>
    <scope>NUCLEOTIDE SEQUENCE [LARGE SCALE GENOMIC DNA]</scope>
    <source>
        <strain evidence="2">CECT 8713</strain>
    </source>
</reference>
<keyword evidence="2" id="KW-1185">Reference proteome</keyword>
<name>A0A128FI02_9GAMM</name>
<evidence type="ECO:0000313" key="2">
    <source>
        <dbReference type="Proteomes" id="UP000073601"/>
    </source>
</evidence>
<dbReference type="AlphaFoldDB" id="A0A128FI02"/>
<sequence>MGCTNAPYLYIPGNQVASEAFLKLALAAKTEAGLKIKAQGACSDDAHMLIDYLIVTN</sequence>
<evidence type="ECO:0000313" key="1">
    <source>
        <dbReference type="EMBL" id="CZF85934.1"/>
    </source>
</evidence>
<dbReference type="EMBL" id="FIZY01000047">
    <property type="protein sequence ID" value="CZF85934.1"/>
    <property type="molecule type" value="Genomic_DNA"/>
</dbReference>
<dbReference type="Proteomes" id="UP000073601">
    <property type="component" value="Unassembled WGS sequence"/>
</dbReference>
<proteinExistence type="predicted"/>